<accession>A0A0P0GLT5</accession>
<protein>
    <submittedName>
        <fullName evidence="2">NDP-hexose 2,3-dehydratase</fullName>
    </submittedName>
</protein>
<dbReference type="AlphaFoldDB" id="A0A0P0GLT5"/>
<gene>
    <name evidence="2" type="ORF">BcellWH2_04965</name>
</gene>
<organism evidence="2 3">
    <name type="scientific">Bacteroides cellulosilyticus</name>
    <dbReference type="NCBI Taxonomy" id="246787"/>
    <lineage>
        <taxon>Bacteria</taxon>
        <taxon>Pseudomonadati</taxon>
        <taxon>Bacteroidota</taxon>
        <taxon>Bacteroidia</taxon>
        <taxon>Bacteroidales</taxon>
        <taxon>Bacteroidaceae</taxon>
        <taxon>Bacteroides</taxon>
    </lineage>
</organism>
<sequence length="459" mass="52851">MVIRSLLTIQEALHSLDEIRLWIENRNRSIHVSISPVPFSSLDHWSQDEDGTLRHSSGRFFSIEGIRVETDYGSLSSWTQPIINQPEVGYLGILTKEFNGVLYFLMQAKIEPGNVNCVQISPTLQATKSNYSQIHKGKQPLYLDYFVNASPDQIILDQLQSEQGARFLRKRNRNIIIKVEEDVEEHDDFRWMTLGQIKELMRYDNMVNMDTRTVLSGLKISDYLSLADDMSRLSVFGKDLLLSSVTNHCHSTISEHLSWLSSLKSRYDLKVHPFPLRKMTDWRVLAGEISREDGKYFKVVGVKVTISNREVSSWCQPLIQPMQQGICAFIIKKINGVYHFMVQAKLECGNFDVMELAPTVQCLTGNIPSSRSARPPFLDLVLESSGSQVLYDTLQSEEGGRFYHEQNRNMLVEVDDSFPLELPERYRWMTLGQIYQFLRFNNYLNIQSRSLIAALNYLS</sequence>
<dbReference type="EMBL" id="CP012801">
    <property type="protein sequence ID" value="ALJ62174.1"/>
    <property type="molecule type" value="Genomic_DNA"/>
</dbReference>
<evidence type="ECO:0000313" key="2">
    <source>
        <dbReference type="EMBL" id="ALJ62174.1"/>
    </source>
</evidence>
<dbReference type="PATRIC" id="fig|246787.4.peg.5126"/>
<dbReference type="Pfam" id="PF03559">
    <property type="entry name" value="Hexose_dehydrat"/>
    <property type="match status" value="2"/>
</dbReference>
<evidence type="ECO:0000313" key="3">
    <source>
        <dbReference type="Proteomes" id="UP000061809"/>
    </source>
</evidence>
<dbReference type="GO" id="GO:0016829">
    <property type="term" value="F:lyase activity"/>
    <property type="evidence" value="ECO:0007669"/>
    <property type="project" value="InterPro"/>
</dbReference>
<name>A0A0P0GLT5_9BACE</name>
<evidence type="ECO:0000259" key="1">
    <source>
        <dbReference type="Pfam" id="PF03559"/>
    </source>
</evidence>
<dbReference type="KEGG" id="bcel:BcellWH2_04965"/>
<feature type="domain" description="dTDP-4-dehydro-6-deoxy-alpha-D-glucopyranose 2,3-dehydratase" evidence="1">
    <location>
        <begin position="255"/>
        <end position="455"/>
    </location>
</feature>
<dbReference type="RefSeq" id="WP_029428783.1">
    <property type="nucleotide sequence ID" value="NZ_CAXUGF010000008.1"/>
</dbReference>
<dbReference type="InterPro" id="IPR038153">
    <property type="entry name" value="EvaA-like_sf"/>
</dbReference>
<dbReference type="InterPro" id="IPR005212">
    <property type="entry name" value="EvaA-like"/>
</dbReference>
<dbReference type="Gene3D" id="3.90.79.40">
    <property type="entry name" value="EvaA sugar 2,3-dehydratase subunit"/>
    <property type="match status" value="2"/>
</dbReference>
<dbReference type="Proteomes" id="UP000061809">
    <property type="component" value="Chromosome"/>
</dbReference>
<proteinExistence type="predicted"/>
<feature type="domain" description="dTDP-4-dehydro-6-deoxy-alpha-D-glucopyranose 2,3-dehydratase" evidence="1">
    <location>
        <begin position="18"/>
        <end position="218"/>
    </location>
</feature>
<reference evidence="2 3" key="1">
    <citation type="journal article" date="2015" name="Science">
        <title>Genetic determinants of in vivo fitness and diet responsiveness in multiple human gut Bacteroides.</title>
        <authorList>
            <person name="Wu M."/>
            <person name="McNulty N.P."/>
            <person name="Rodionov D.A."/>
            <person name="Khoroshkin M.S."/>
            <person name="Griffin N.W."/>
            <person name="Cheng J."/>
            <person name="Latreille P."/>
            <person name="Kerstetter R.A."/>
            <person name="Terrapon N."/>
            <person name="Henrissat B."/>
            <person name="Osterman A.L."/>
            <person name="Gordon J.I."/>
        </authorList>
    </citation>
    <scope>NUCLEOTIDE SEQUENCE [LARGE SCALE GENOMIC DNA]</scope>
    <source>
        <strain evidence="2 3">WH2</strain>
    </source>
</reference>